<evidence type="ECO:0000313" key="1">
    <source>
        <dbReference type="EMBL" id="MPC95127.1"/>
    </source>
</evidence>
<organism evidence="1 2">
    <name type="scientific">Portunus trituberculatus</name>
    <name type="common">Swimming crab</name>
    <name type="synonym">Neptunus trituberculatus</name>
    <dbReference type="NCBI Taxonomy" id="210409"/>
    <lineage>
        <taxon>Eukaryota</taxon>
        <taxon>Metazoa</taxon>
        <taxon>Ecdysozoa</taxon>
        <taxon>Arthropoda</taxon>
        <taxon>Crustacea</taxon>
        <taxon>Multicrustacea</taxon>
        <taxon>Malacostraca</taxon>
        <taxon>Eumalacostraca</taxon>
        <taxon>Eucarida</taxon>
        <taxon>Decapoda</taxon>
        <taxon>Pleocyemata</taxon>
        <taxon>Brachyura</taxon>
        <taxon>Eubrachyura</taxon>
        <taxon>Portunoidea</taxon>
        <taxon>Portunidae</taxon>
        <taxon>Portuninae</taxon>
        <taxon>Portunus</taxon>
    </lineage>
</organism>
<accession>A0A5B7JPT5</accession>
<name>A0A5B7JPT5_PORTR</name>
<reference evidence="1 2" key="1">
    <citation type="submission" date="2019-05" db="EMBL/GenBank/DDBJ databases">
        <title>Another draft genome of Portunus trituberculatus and its Hox gene families provides insights of decapod evolution.</title>
        <authorList>
            <person name="Jeong J.-H."/>
            <person name="Song I."/>
            <person name="Kim S."/>
            <person name="Choi T."/>
            <person name="Kim D."/>
            <person name="Ryu S."/>
            <person name="Kim W."/>
        </authorList>
    </citation>
    <scope>NUCLEOTIDE SEQUENCE [LARGE SCALE GENOMIC DNA]</scope>
    <source>
        <tissue evidence="1">Muscle</tissue>
    </source>
</reference>
<evidence type="ECO:0000313" key="2">
    <source>
        <dbReference type="Proteomes" id="UP000324222"/>
    </source>
</evidence>
<keyword evidence="2" id="KW-1185">Reference proteome</keyword>
<proteinExistence type="predicted"/>
<protein>
    <submittedName>
        <fullName evidence="1">Uncharacterized protein</fullName>
    </submittedName>
</protein>
<gene>
    <name evidence="1" type="ORF">E2C01_090323</name>
</gene>
<dbReference type="AlphaFoldDB" id="A0A5B7JPT5"/>
<comment type="caution">
    <text evidence="1">The sequence shown here is derived from an EMBL/GenBank/DDBJ whole genome shotgun (WGS) entry which is preliminary data.</text>
</comment>
<sequence length="106" mass="12198">MYTIIPVTCIIPSPPGPIPFLPSLHSPIYYAYTFWTFGRYKLTRIKMRNIKKRRQLETNKQMYRWETAGLSILTSPLPSVMRVISPSKTLPHSPHASLAGFYTISQ</sequence>
<dbReference type="Proteomes" id="UP000324222">
    <property type="component" value="Unassembled WGS sequence"/>
</dbReference>
<dbReference type="EMBL" id="VSRR010101104">
    <property type="protein sequence ID" value="MPC95127.1"/>
    <property type="molecule type" value="Genomic_DNA"/>
</dbReference>